<evidence type="ECO:0000313" key="1">
    <source>
        <dbReference type="EMBL" id="DBA56803.1"/>
    </source>
</evidence>
<name>A0AAT9JFY7_9VIRU</name>
<evidence type="ECO:0008006" key="2">
    <source>
        <dbReference type="Google" id="ProtNLM"/>
    </source>
</evidence>
<reference evidence="1" key="1">
    <citation type="journal article" date="2024" name="Microb. Genom.">
        <title>The hidden RNA viruses in Blattodea (cockroach and termite).</title>
        <authorList>
            <person name="Fan J."/>
            <person name="Jiang S."/>
            <person name="Li W."/>
            <person name="Li J."/>
            <person name="Pang R."/>
            <person name="Wu H."/>
        </authorList>
    </citation>
    <scope>NUCLEOTIDE SEQUENCE</scope>
    <source>
        <strain evidence="1">US2013</strain>
    </source>
</reference>
<organism evidence="1">
    <name type="scientific">Zootermopsis nevadensis tymo-like virus 1</name>
    <dbReference type="NCBI Taxonomy" id="3133532"/>
    <lineage>
        <taxon>Viruses</taxon>
        <taxon>Riboviria</taxon>
        <taxon>Orthornavirae</taxon>
        <taxon>Kitrinoviricota</taxon>
        <taxon>Alsuviricetes</taxon>
        <taxon>Tymovirales</taxon>
        <taxon>Tymoviridae</taxon>
    </lineage>
</organism>
<accession>A0AAT9JFY7</accession>
<protein>
    <recommendedName>
        <fullName evidence="2">Capsid protein</fullName>
    </recommendedName>
</protein>
<dbReference type="EMBL" id="BK067222">
    <property type="protein sequence ID" value="DBA56803.1"/>
    <property type="molecule type" value="Genomic_RNA"/>
</dbReference>
<sequence>MNKQLGAVETEVAVPFQSNNQPAQAEENQVDIKTLVPILRAVRDTLLPFNVPLLVSGTNTGAVSADFLTLPSTLDPYKTRYRSISIHSCRLYASVSAGISQNVAVSFVWGMLPNSGAASAPATAFELIRRAEQSGQVHMCNAGFTCTPCWEHDLQFNVSGISSQLITNNAMANQLPPSFRFFTTFSAPVTGVGANELGLYIYARGLVDVAGVF</sequence>
<proteinExistence type="predicted"/>